<name>A0ABQ5Q1P7_9BACT</name>
<keyword evidence="4 8" id="KW-1133">Transmembrane helix</keyword>
<dbReference type="Proteomes" id="UP001165044">
    <property type="component" value="Unassembled WGS sequence"/>
</dbReference>
<comment type="caution">
    <text evidence="10">The sequence shown here is derived from an EMBL/GenBank/DDBJ whole genome shotgun (WGS) entry which is preliminary data.</text>
</comment>
<dbReference type="PANTHER" id="PTHR42682:SF3">
    <property type="entry name" value="FORMATE HYDROGENLYASE SUBUNIT 3-RELATED"/>
    <property type="match status" value="1"/>
</dbReference>
<accession>A0ABQ5Q1P7</accession>
<keyword evidence="6 8" id="KW-0472">Membrane</keyword>
<evidence type="ECO:0000256" key="7">
    <source>
        <dbReference type="RuleBase" id="RU000320"/>
    </source>
</evidence>
<dbReference type="InterPro" id="IPR003918">
    <property type="entry name" value="NADH_UbQ_OxRdtase"/>
</dbReference>
<evidence type="ECO:0000313" key="10">
    <source>
        <dbReference type="EMBL" id="GLH68341.1"/>
    </source>
</evidence>
<feature type="transmembrane region" description="Helical" evidence="8">
    <location>
        <begin position="203"/>
        <end position="225"/>
    </location>
</feature>
<feature type="transmembrane region" description="Helical" evidence="8">
    <location>
        <begin position="416"/>
        <end position="441"/>
    </location>
</feature>
<dbReference type="InterPro" id="IPR001750">
    <property type="entry name" value="ND/Mrp_TM"/>
</dbReference>
<feature type="transmembrane region" description="Helical" evidence="8">
    <location>
        <begin position="266"/>
        <end position="288"/>
    </location>
</feature>
<feature type="transmembrane region" description="Helical" evidence="8">
    <location>
        <begin position="34"/>
        <end position="54"/>
    </location>
</feature>
<feature type="transmembrane region" description="Helical" evidence="8">
    <location>
        <begin position="109"/>
        <end position="126"/>
    </location>
</feature>
<feature type="transmembrane region" description="Helical" evidence="8">
    <location>
        <begin position="462"/>
        <end position="485"/>
    </location>
</feature>
<feature type="transmembrane region" description="Helical" evidence="8">
    <location>
        <begin position="237"/>
        <end position="254"/>
    </location>
</feature>
<keyword evidence="3 7" id="KW-0812">Transmembrane</keyword>
<keyword evidence="2" id="KW-1003">Cell membrane</keyword>
<organism evidence="10 11">
    <name type="scientific">Geothrix edaphica</name>
    <dbReference type="NCBI Taxonomy" id="2927976"/>
    <lineage>
        <taxon>Bacteria</taxon>
        <taxon>Pseudomonadati</taxon>
        <taxon>Acidobacteriota</taxon>
        <taxon>Holophagae</taxon>
        <taxon>Holophagales</taxon>
        <taxon>Holophagaceae</taxon>
        <taxon>Geothrix</taxon>
    </lineage>
</organism>
<dbReference type="InterPro" id="IPR052175">
    <property type="entry name" value="ComplexI-like_HydComp"/>
</dbReference>
<evidence type="ECO:0000256" key="5">
    <source>
        <dbReference type="ARBA" id="ARBA00023002"/>
    </source>
</evidence>
<feature type="transmembrane region" description="Helical" evidence="8">
    <location>
        <begin position="74"/>
        <end position="97"/>
    </location>
</feature>
<feature type="transmembrane region" description="Helical" evidence="8">
    <location>
        <begin position="161"/>
        <end position="183"/>
    </location>
</feature>
<comment type="subcellular location">
    <subcellularLocation>
        <location evidence="1">Cell membrane</location>
        <topology evidence="1">Multi-pass membrane protein</topology>
    </subcellularLocation>
    <subcellularLocation>
        <location evidence="7">Membrane</location>
        <topology evidence="7">Multi-pass membrane protein</topology>
    </subcellularLocation>
</comment>
<evidence type="ECO:0000256" key="2">
    <source>
        <dbReference type="ARBA" id="ARBA00022475"/>
    </source>
</evidence>
<keyword evidence="11" id="KW-1185">Reference proteome</keyword>
<reference evidence="10" key="1">
    <citation type="journal article" date="2023" name="Antonie Van Leeuwenhoek">
        <title>Mesoterricola silvestris gen. nov., sp. nov., Mesoterricola sediminis sp. nov., Geothrix oryzae sp. nov., Geothrix edaphica sp. nov., Geothrix rubra sp. nov., and Geothrix limicola sp. nov., six novel members of Acidobacteriota isolated from soils.</title>
        <authorList>
            <person name="Itoh H."/>
            <person name="Sugisawa Y."/>
            <person name="Mise K."/>
            <person name="Xu Z."/>
            <person name="Kuniyasu M."/>
            <person name="Ushijima N."/>
            <person name="Kawano K."/>
            <person name="Kobayashi E."/>
            <person name="Shiratori Y."/>
            <person name="Masuda Y."/>
            <person name="Senoo K."/>
        </authorList>
    </citation>
    <scope>NUCLEOTIDE SEQUENCE</scope>
    <source>
        <strain evidence="10">Red802</strain>
    </source>
</reference>
<evidence type="ECO:0000256" key="8">
    <source>
        <dbReference type="SAM" id="Phobius"/>
    </source>
</evidence>
<dbReference type="RefSeq" id="WP_285610196.1">
    <property type="nucleotide sequence ID" value="NZ_BSDC01000004.1"/>
</dbReference>
<feature type="transmembrane region" description="Helical" evidence="8">
    <location>
        <begin position="630"/>
        <end position="650"/>
    </location>
</feature>
<feature type="domain" description="NADH:quinone oxidoreductase/Mrp antiporter transmembrane" evidence="9">
    <location>
        <begin position="130"/>
        <end position="406"/>
    </location>
</feature>
<dbReference type="EMBL" id="BSDC01000004">
    <property type="protein sequence ID" value="GLH68341.1"/>
    <property type="molecule type" value="Genomic_DNA"/>
</dbReference>
<dbReference type="Pfam" id="PF00361">
    <property type="entry name" value="Proton_antipo_M"/>
    <property type="match status" value="1"/>
</dbReference>
<evidence type="ECO:0000256" key="1">
    <source>
        <dbReference type="ARBA" id="ARBA00004651"/>
    </source>
</evidence>
<feature type="transmembrane region" description="Helical" evidence="8">
    <location>
        <begin position="377"/>
        <end position="396"/>
    </location>
</feature>
<feature type="transmembrane region" description="Helical" evidence="8">
    <location>
        <begin position="337"/>
        <end position="357"/>
    </location>
</feature>
<gene>
    <name evidence="10" type="primary">ehrA-2_1</name>
    <name evidence="10" type="ORF">GETHED_27050</name>
</gene>
<evidence type="ECO:0000256" key="6">
    <source>
        <dbReference type="ARBA" id="ARBA00023136"/>
    </source>
</evidence>
<evidence type="ECO:0000256" key="4">
    <source>
        <dbReference type="ARBA" id="ARBA00022989"/>
    </source>
</evidence>
<feature type="transmembrane region" description="Helical" evidence="8">
    <location>
        <begin position="132"/>
        <end position="149"/>
    </location>
</feature>
<sequence>MLDVALVLASSGCWFAGALLSASSRPPERLATGLGLLGSLLALGASLHLLLGGAPSGLFFRAWGFPARLELDALSAAFLLPLHLVGGLGLIYGQRYWPAQLAWGSGRSLRFFYGLLVAAMTLLFLARHGLVFLVAWELMAVSAFFLVGTEHEKPEVRRASWVYLACTHTGTLLLTAMVILMAQRMGGLLWVPLPAATSPWFEGGILLLALAGFGFKAGVLPLHFWLPSAHASAPSHVSAILSAVMLKTGIYGLLRVSSLLPGIPRGVGGTLLALGALTALYGVGNALAQRDYKRLLAYSSIENLGIILMGVGLGWTGRAAHDPWLTALGFGGALFHVWNHSLFKSLLFYGAGAILHATGTRDMEALGGLGRKMPRTALALFPAVLAVTALPPFNAFLSEWFLYRGLFLSLGRGYPWSAALGLVALALAGGLAAVAFARFFGTLFLGSPRSRAAEHAHDPASSMLLPMAVLAGLCLVVGLGAFLLLPLLDRAVSALAPGTPALLAAGLHGDLRLLAGLELALLLLVAAGLVWLRRPADAPEAAPQDLPTWGCGYAAPVPRAQYTGSSFADAWAPVQPGLRARLPHLRGLFPGGASFRQAFREPFGEVLLEPRVARAAERLLRFRRLQPGHLPVYLLYVLLTLLGVFLWMLLRERLLG</sequence>
<protein>
    <submittedName>
        <fullName evidence="10">Hydrogenase</fullName>
    </submittedName>
</protein>
<feature type="transmembrane region" description="Helical" evidence="8">
    <location>
        <begin position="6"/>
        <end position="22"/>
    </location>
</feature>
<evidence type="ECO:0000313" key="11">
    <source>
        <dbReference type="Proteomes" id="UP001165044"/>
    </source>
</evidence>
<evidence type="ECO:0000256" key="3">
    <source>
        <dbReference type="ARBA" id="ARBA00022692"/>
    </source>
</evidence>
<dbReference type="PRINTS" id="PR01437">
    <property type="entry name" value="NUOXDRDTASE4"/>
</dbReference>
<keyword evidence="5" id="KW-0560">Oxidoreductase</keyword>
<feature type="transmembrane region" description="Helical" evidence="8">
    <location>
        <begin position="295"/>
        <end position="317"/>
    </location>
</feature>
<proteinExistence type="predicted"/>
<dbReference type="PANTHER" id="PTHR42682">
    <property type="entry name" value="HYDROGENASE-4 COMPONENT F"/>
    <property type="match status" value="1"/>
</dbReference>
<feature type="transmembrane region" description="Helical" evidence="8">
    <location>
        <begin position="513"/>
        <end position="532"/>
    </location>
</feature>
<evidence type="ECO:0000259" key="9">
    <source>
        <dbReference type="Pfam" id="PF00361"/>
    </source>
</evidence>